<evidence type="ECO:0000259" key="2">
    <source>
        <dbReference type="Pfam" id="PF16344"/>
    </source>
</evidence>
<dbReference type="Proteomes" id="UP000263900">
    <property type="component" value="Chromosome"/>
</dbReference>
<dbReference type="Gene3D" id="2.60.120.1440">
    <property type="match status" value="1"/>
</dbReference>
<dbReference type="RefSeq" id="WP_119050655.1">
    <property type="nucleotide sequence ID" value="NZ_CP032157.1"/>
</dbReference>
<dbReference type="OrthoDB" id="1097347at2"/>
<evidence type="ECO:0000259" key="1">
    <source>
        <dbReference type="Pfam" id="PF04773"/>
    </source>
</evidence>
<reference evidence="3 4" key="1">
    <citation type="submission" date="2018-09" db="EMBL/GenBank/DDBJ databases">
        <title>Genome sequencing of strain 6GH32-13.</title>
        <authorList>
            <person name="Weon H.-Y."/>
            <person name="Heo J."/>
            <person name="Kwon S.-W."/>
        </authorList>
    </citation>
    <scope>NUCLEOTIDE SEQUENCE [LARGE SCALE GENOMIC DNA]</scope>
    <source>
        <strain evidence="3 4">5GH32-13</strain>
    </source>
</reference>
<accession>A0A3B7MJZ3</accession>
<keyword evidence="4" id="KW-1185">Reference proteome</keyword>
<dbReference type="InterPro" id="IPR012373">
    <property type="entry name" value="Ferrdict_sens_TM"/>
</dbReference>
<protein>
    <submittedName>
        <fullName evidence="3">FecR family protein</fullName>
    </submittedName>
</protein>
<sequence>MKSHQPDLLLLIYFKLKEGIELAPDEQLAWEEYRTAHPVNEETLFDEDAFTKLARYQRQMLPWQQFREKYDTAFPIAFPVEKQQPTVQTVPSPHRYRLLTVAASLLLLAMTVWWFWPADSSKPKPIVQTENLLPVEPGYARAMLTLSDNQGIALDTIVQRTLPEQGNAVVTVPERGWLTYTYNSAAGATGKEVLYNRLKTPVGGYYQLKLTDGTKVWLNASSELLYPAVFGEGPRTVELTGEAYFEVAKDPAKPFKVKYNGNLIKVLGTHFMVNAYKKDSSYTALAEGKIRVSRGEEQYVLRPGQRALTYKEKLTVSAVDIRDVMALKNKYFSFHNTRLSEILEQVKRWYDVEIIYMDFIDDEKFVIEEFPRNYPLKDLLENLESTGLIHFEQRGRKVYVTR</sequence>
<dbReference type="AlphaFoldDB" id="A0A3B7MJZ3"/>
<dbReference type="Pfam" id="PF16344">
    <property type="entry name" value="FecR_C"/>
    <property type="match status" value="1"/>
</dbReference>
<dbReference type="InterPro" id="IPR032508">
    <property type="entry name" value="FecR_C"/>
</dbReference>
<feature type="domain" description="FecR protein" evidence="1">
    <location>
        <begin position="197"/>
        <end position="290"/>
    </location>
</feature>
<organism evidence="3 4">
    <name type="scientific">Paraflavitalea soli</name>
    <dbReference type="NCBI Taxonomy" id="2315862"/>
    <lineage>
        <taxon>Bacteria</taxon>
        <taxon>Pseudomonadati</taxon>
        <taxon>Bacteroidota</taxon>
        <taxon>Chitinophagia</taxon>
        <taxon>Chitinophagales</taxon>
        <taxon>Chitinophagaceae</taxon>
        <taxon>Paraflavitalea</taxon>
    </lineage>
</organism>
<evidence type="ECO:0000313" key="3">
    <source>
        <dbReference type="EMBL" id="AXY74772.1"/>
    </source>
</evidence>
<dbReference type="PANTHER" id="PTHR30273:SF2">
    <property type="entry name" value="PROTEIN FECR"/>
    <property type="match status" value="1"/>
</dbReference>
<gene>
    <name evidence="3" type="ORF">D3H65_12600</name>
</gene>
<dbReference type="KEGG" id="pseg:D3H65_12600"/>
<dbReference type="EMBL" id="CP032157">
    <property type="protein sequence ID" value="AXY74772.1"/>
    <property type="molecule type" value="Genomic_DNA"/>
</dbReference>
<dbReference type="GO" id="GO:0016989">
    <property type="term" value="F:sigma factor antagonist activity"/>
    <property type="evidence" value="ECO:0007669"/>
    <property type="project" value="TreeGrafter"/>
</dbReference>
<dbReference type="Pfam" id="PF04773">
    <property type="entry name" value="FecR"/>
    <property type="match status" value="1"/>
</dbReference>
<evidence type="ECO:0000313" key="4">
    <source>
        <dbReference type="Proteomes" id="UP000263900"/>
    </source>
</evidence>
<dbReference type="InterPro" id="IPR006860">
    <property type="entry name" value="FecR"/>
</dbReference>
<dbReference type="Gene3D" id="3.55.50.30">
    <property type="match status" value="1"/>
</dbReference>
<dbReference type="PANTHER" id="PTHR30273">
    <property type="entry name" value="PERIPLASMIC SIGNAL SENSOR AND SIGMA FACTOR ACTIVATOR FECR-RELATED"/>
    <property type="match status" value="1"/>
</dbReference>
<name>A0A3B7MJZ3_9BACT</name>
<proteinExistence type="predicted"/>
<feature type="domain" description="Protein FecR C-terminal" evidence="2">
    <location>
        <begin position="331"/>
        <end position="400"/>
    </location>
</feature>